<organism evidence="3 4">
    <name type="scientific">Trametes coccinea (strain BRFM310)</name>
    <name type="common">Pycnoporus coccineus</name>
    <dbReference type="NCBI Taxonomy" id="1353009"/>
    <lineage>
        <taxon>Eukaryota</taxon>
        <taxon>Fungi</taxon>
        <taxon>Dikarya</taxon>
        <taxon>Basidiomycota</taxon>
        <taxon>Agaricomycotina</taxon>
        <taxon>Agaricomycetes</taxon>
        <taxon>Polyporales</taxon>
        <taxon>Polyporaceae</taxon>
        <taxon>Trametes</taxon>
    </lineage>
</organism>
<dbReference type="OrthoDB" id="3222020at2759"/>
<keyword evidence="1" id="KW-0175">Coiled coil</keyword>
<protein>
    <recommendedName>
        <fullName evidence="5">EF-hand domain-containing protein</fullName>
    </recommendedName>
</protein>
<dbReference type="PROSITE" id="PS00018">
    <property type="entry name" value="EF_HAND_1"/>
    <property type="match status" value="1"/>
</dbReference>
<feature type="region of interest" description="Disordered" evidence="2">
    <location>
        <begin position="1"/>
        <end position="24"/>
    </location>
</feature>
<gene>
    <name evidence="3" type="ORF">PYCCODRAFT_1468310</name>
</gene>
<feature type="compositionally biased region" description="Pro residues" evidence="2">
    <location>
        <begin position="12"/>
        <end position="21"/>
    </location>
</feature>
<dbReference type="STRING" id="1353009.A0A1Y2IKR7"/>
<name>A0A1Y2IKR7_TRAC3</name>
<reference evidence="3 4" key="1">
    <citation type="journal article" date="2015" name="Biotechnol. Biofuels">
        <title>Enhanced degradation of softwood versus hardwood by the white-rot fungus Pycnoporus coccineus.</title>
        <authorList>
            <person name="Couturier M."/>
            <person name="Navarro D."/>
            <person name="Chevret D."/>
            <person name="Henrissat B."/>
            <person name="Piumi F."/>
            <person name="Ruiz-Duenas F.J."/>
            <person name="Martinez A.T."/>
            <person name="Grigoriev I.V."/>
            <person name="Riley R."/>
            <person name="Lipzen A."/>
            <person name="Berrin J.G."/>
            <person name="Master E.R."/>
            <person name="Rosso M.N."/>
        </authorList>
    </citation>
    <scope>NUCLEOTIDE SEQUENCE [LARGE SCALE GENOMIC DNA]</scope>
    <source>
        <strain evidence="3 4">BRFM310</strain>
    </source>
</reference>
<dbReference type="AlphaFoldDB" id="A0A1Y2IKR7"/>
<proteinExistence type="predicted"/>
<dbReference type="Proteomes" id="UP000193067">
    <property type="component" value="Unassembled WGS sequence"/>
</dbReference>
<evidence type="ECO:0000256" key="1">
    <source>
        <dbReference type="SAM" id="Coils"/>
    </source>
</evidence>
<sequence length="777" mass="88972">MQPVESSSSPRRPLPNPPLPASPAQTLQSLQLEAVGTLEQLPEKLSESLTRLEPQAEKEIEDVSKMLDSLLLVHARQEVEEITKQVVEGVSHVLDYMGIVAQAHPIAAIVVGALSKVVSMEKQRHENNAHIVVVHATMVKTVYHVRFLARIPAKAEADLEERLNVIFQHMSGTIRDFGAFVDTYHGCWQKTYKVLFSHVHKEKLESFNARFQQHREDLDEMRKTLTQVQMTNVLTNTEEILKRLKNVDPDVQRAEAFVQDNGGADNVRTNPALVEQVANILQERATVSMKENLRQGFDDLLEKHTARYLKKLDSVQDTVLSSVSAAERAIISRLDEGPHHLIEDKEIQQIWERECVLGLSPSGGSRLSQEMSRWKSCVKCRIFIEGLHEHYQAIFHQHGAHKDAWTLSFFSRVMYHSAIGDVIDDDGSGYLSASEVNDFISEQRCLSHWSKPEWFAFWACGWYNNNAWYYRSIRHIMSQLQESLHSLDNVPEKDTVVLIVESLKPLVLAADVEDFSRIVKIPHQLRRLQDEYRSYDQRKIIENLAHFGNHVADRTTLDTVVGDTRVELHMMPLLYILVIRLQEIVADILRAGSINNQNLVGVEELATSCIAVFVAFEDRMRDLVRGWRCEGKDISMQVDRYADGLFKKLYQETHLYEKPYHALRGCIFGDKLTMPRHLRPFASPHRSQNSVDRLAREMTSLSNRVEVLENRLTQSQELPRGPRDTRSRASSTTTTPCSSHETVGRGAPRRSVVMDPSEKRSSHWRTFLLGLRRLFFH</sequence>
<accession>A0A1Y2IKR7</accession>
<evidence type="ECO:0008006" key="5">
    <source>
        <dbReference type="Google" id="ProtNLM"/>
    </source>
</evidence>
<evidence type="ECO:0000313" key="3">
    <source>
        <dbReference type="EMBL" id="OSD01729.1"/>
    </source>
</evidence>
<feature type="compositionally biased region" description="Low complexity" evidence="2">
    <location>
        <begin position="728"/>
        <end position="739"/>
    </location>
</feature>
<dbReference type="EMBL" id="KZ084109">
    <property type="protein sequence ID" value="OSD01729.1"/>
    <property type="molecule type" value="Genomic_DNA"/>
</dbReference>
<dbReference type="InterPro" id="IPR018247">
    <property type="entry name" value="EF_Hand_1_Ca_BS"/>
</dbReference>
<feature type="coiled-coil region" evidence="1">
    <location>
        <begin position="204"/>
        <end position="231"/>
    </location>
</feature>
<feature type="compositionally biased region" description="Low complexity" evidence="2">
    <location>
        <begin position="1"/>
        <end position="11"/>
    </location>
</feature>
<keyword evidence="4" id="KW-1185">Reference proteome</keyword>
<evidence type="ECO:0000313" key="4">
    <source>
        <dbReference type="Proteomes" id="UP000193067"/>
    </source>
</evidence>
<evidence type="ECO:0000256" key="2">
    <source>
        <dbReference type="SAM" id="MobiDB-lite"/>
    </source>
</evidence>
<feature type="region of interest" description="Disordered" evidence="2">
    <location>
        <begin position="709"/>
        <end position="757"/>
    </location>
</feature>